<dbReference type="Proteomes" id="UP001597541">
    <property type="component" value="Unassembled WGS sequence"/>
</dbReference>
<feature type="transmembrane region" description="Helical" evidence="8">
    <location>
        <begin position="210"/>
        <end position="231"/>
    </location>
</feature>
<evidence type="ECO:0000256" key="4">
    <source>
        <dbReference type="ARBA" id="ARBA00022475"/>
    </source>
</evidence>
<dbReference type="PANTHER" id="PTHR30472">
    <property type="entry name" value="FERRIC ENTEROBACTIN TRANSPORT SYSTEM PERMEASE PROTEIN"/>
    <property type="match status" value="1"/>
</dbReference>
<keyword evidence="7 8" id="KW-0472">Membrane</keyword>
<feature type="transmembrane region" description="Helical" evidence="8">
    <location>
        <begin position="83"/>
        <end position="101"/>
    </location>
</feature>
<evidence type="ECO:0000256" key="8">
    <source>
        <dbReference type="SAM" id="Phobius"/>
    </source>
</evidence>
<dbReference type="InterPro" id="IPR000522">
    <property type="entry name" value="ABC_transptr_permease_BtuC"/>
</dbReference>
<evidence type="ECO:0000313" key="9">
    <source>
        <dbReference type="EMBL" id="MFD2611843.1"/>
    </source>
</evidence>
<evidence type="ECO:0000313" key="10">
    <source>
        <dbReference type="Proteomes" id="UP001597541"/>
    </source>
</evidence>
<keyword evidence="6 8" id="KW-1133">Transmembrane helix</keyword>
<organism evidence="9 10">
    <name type="scientific">Paenibacillus gansuensis</name>
    <dbReference type="NCBI Taxonomy" id="306542"/>
    <lineage>
        <taxon>Bacteria</taxon>
        <taxon>Bacillati</taxon>
        <taxon>Bacillota</taxon>
        <taxon>Bacilli</taxon>
        <taxon>Bacillales</taxon>
        <taxon>Paenibacillaceae</taxon>
        <taxon>Paenibacillus</taxon>
    </lineage>
</organism>
<feature type="transmembrane region" description="Helical" evidence="8">
    <location>
        <begin position="29"/>
        <end position="54"/>
    </location>
</feature>
<feature type="transmembrane region" description="Helical" evidence="8">
    <location>
        <begin position="113"/>
        <end position="131"/>
    </location>
</feature>
<dbReference type="SUPFAM" id="SSF81345">
    <property type="entry name" value="ABC transporter involved in vitamin B12 uptake, BtuC"/>
    <property type="match status" value="1"/>
</dbReference>
<proteinExistence type="inferred from homology"/>
<evidence type="ECO:0000256" key="6">
    <source>
        <dbReference type="ARBA" id="ARBA00022989"/>
    </source>
</evidence>
<dbReference type="InterPro" id="IPR037294">
    <property type="entry name" value="ABC_BtuC-like"/>
</dbReference>
<feature type="transmembrane region" description="Helical" evidence="8">
    <location>
        <begin position="137"/>
        <end position="159"/>
    </location>
</feature>
<evidence type="ECO:0000256" key="7">
    <source>
        <dbReference type="ARBA" id="ARBA00023136"/>
    </source>
</evidence>
<evidence type="ECO:0000256" key="2">
    <source>
        <dbReference type="ARBA" id="ARBA00007935"/>
    </source>
</evidence>
<keyword evidence="3" id="KW-0813">Transport</keyword>
<name>A0ABW5P9G9_9BACL</name>
<reference evidence="10" key="1">
    <citation type="journal article" date="2019" name="Int. J. Syst. Evol. Microbiol.">
        <title>The Global Catalogue of Microorganisms (GCM) 10K type strain sequencing project: providing services to taxonomists for standard genome sequencing and annotation.</title>
        <authorList>
            <consortium name="The Broad Institute Genomics Platform"/>
            <consortium name="The Broad Institute Genome Sequencing Center for Infectious Disease"/>
            <person name="Wu L."/>
            <person name="Ma J."/>
        </authorList>
    </citation>
    <scope>NUCLEOTIDE SEQUENCE [LARGE SCALE GENOMIC DNA]</scope>
    <source>
        <strain evidence="10">KCTC 3950</strain>
    </source>
</reference>
<sequence length="351" mass="36672">MKKIPADHTFYTFRNKKLGLSGQIRRKNVWIMFSLLFLLFALLVASASIGAVSLEPFRVLKVFFGAGTAKDTLIVNQLRMPRAAASILIGAALGVSGAMMQGMGRNPLASPDILGITSGASAAAVGFLVLFESASIHLLPFASFGGALLTAALIYAAAWKRGVGPLTFVLVGVGIGFVMSALTTLLIVTSPMYLTSKALNWLAGSVYGTTWAQVGALTPWFLIFFVLALLFTRRLNAQQMGDDAAQSVGSAVQKDRLLLLLIIVALAGSAVAVGGAIGFVALIAPHIARRLVGPSFGSLLPVSALTGAAVVTASDLAARTAFSPLDLPVGLITSAVGAPFFIYLLYKNRNS</sequence>
<dbReference type="Gene3D" id="1.10.3470.10">
    <property type="entry name" value="ABC transporter involved in vitamin B12 uptake, BtuC"/>
    <property type="match status" value="1"/>
</dbReference>
<feature type="transmembrane region" description="Helical" evidence="8">
    <location>
        <begin position="257"/>
        <end position="284"/>
    </location>
</feature>
<comment type="subcellular location">
    <subcellularLocation>
        <location evidence="1">Cell membrane</location>
        <topology evidence="1">Multi-pass membrane protein</topology>
    </subcellularLocation>
</comment>
<dbReference type="CDD" id="cd06550">
    <property type="entry name" value="TM_ABC_iron-siderophores_like"/>
    <property type="match status" value="1"/>
</dbReference>
<dbReference type="Pfam" id="PF01032">
    <property type="entry name" value="FecCD"/>
    <property type="match status" value="1"/>
</dbReference>
<accession>A0ABW5P9G9</accession>
<evidence type="ECO:0000256" key="5">
    <source>
        <dbReference type="ARBA" id="ARBA00022692"/>
    </source>
</evidence>
<protein>
    <submittedName>
        <fullName evidence="9">FecCD family ABC transporter permease</fullName>
    </submittedName>
</protein>
<keyword evidence="10" id="KW-1185">Reference proteome</keyword>
<keyword evidence="4" id="KW-1003">Cell membrane</keyword>
<dbReference type="EMBL" id="JBHUME010000005">
    <property type="protein sequence ID" value="MFD2611843.1"/>
    <property type="molecule type" value="Genomic_DNA"/>
</dbReference>
<comment type="caution">
    <text evidence="9">The sequence shown here is derived from an EMBL/GenBank/DDBJ whole genome shotgun (WGS) entry which is preliminary data.</text>
</comment>
<feature type="transmembrane region" description="Helical" evidence="8">
    <location>
        <begin position="166"/>
        <end position="190"/>
    </location>
</feature>
<keyword evidence="5 8" id="KW-0812">Transmembrane</keyword>
<feature type="transmembrane region" description="Helical" evidence="8">
    <location>
        <begin position="325"/>
        <end position="346"/>
    </location>
</feature>
<comment type="similarity">
    <text evidence="2">Belongs to the binding-protein-dependent transport system permease family. FecCD subfamily.</text>
</comment>
<evidence type="ECO:0000256" key="3">
    <source>
        <dbReference type="ARBA" id="ARBA00022448"/>
    </source>
</evidence>
<evidence type="ECO:0000256" key="1">
    <source>
        <dbReference type="ARBA" id="ARBA00004651"/>
    </source>
</evidence>
<gene>
    <name evidence="9" type="ORF">ACFSUF_05330</name>
</gene>
<dbReference type="RefSeq" id="WP_377600867.1">
    <property type="nucleotide sequence ID" value="NZ_JBHUME010000005.1"/>
</dbReference>
<dbReference type="PANTHER" id="PTHR30472:SF24">
    <property type="entry name" value="FERRIC ENTEROBACTIN TRANSPORT SYSTEM PERMEASE PROTEIN FEPG"/>
    <property type="match status" value="1"/>
</dbReference>